<keyword evidence="10" id="KW-1185">Reference proteome</keyword>
<evidence type="ECO:0000313" key="10">
    <source>
        <dbReference type="Proteomes" id="UP000095743"/>
    </source>
</evidence>
<dbReference type="STRING" id="1424294.Gferi_13485"/>
<reference evidence="9 10" key="1">
    <citation type="submission" date="2016-09" db="EMBL/GenBank/DDBJ databases">
        <title>Genomic analysis reveals versatility of anaerobic energy metabolism of Geosporobacter ferrireducens IRF9 of phylum Firmicutes.</title>
        <authorList>
            <person name="Kim S.-J."/>
        </authorList>
    </citation>
    <scope>NUCLEOTIDE SEQUENCE [LARGE SCALE GENOMIC DNA]</scope>
    <source>
        <strain evidence="9 10">IRF9</strain>
    </source>
</reference>
<evidence type="ECO:0000259" key="8">
    <source>
        <dbReference type="Pfam" id="PF00892"/>
    </source>
</evidence>
<feature type="domain" description="EamA" evidence="8">
    <location>
        <begin position="161"/>
        <end position="294"/>
    </location>
</feature>
<evidence type="ECO:0000256" key="6">
    <source>
        <dbReference type="ARBA" id="ARBA00023136"/>
    </source>
</evidence>
<dbReference type="OrthoDB" id="9805239at2"/>
<keyword evidence="5 7" id="KW-1133">Transmembrane helix</keyword>
<organism evidence="9 10">
    <name type="scientific">Geosporobacter ferrireducens</name>
    <dbReference type="NCBI Taxonomy" id="1424294"/>
    <lineage>
        <taxon>Bacteria</taxon>
        <taxon>Bacillati</taxon>
        <taxon>Bacillota</taxon>
        <taxon>Clostridia</taxon>
        <taxon>Peptostreptococcales</taxon>
        <taxon>Thermotaleaceae</taxon>
        <taxon>Geosporobacter</taxon>
    </lineage>
</organism>
<dbReference type="SUPFAM" id="SSF103481">
    <property type="entry name" value="Multidrug resistance efflux transporter EmrE"/>
    <property type="match status" value="2"/>
</dbReference>
<dbReference type="PANTHER" id="PTHR32322">
    <property type="entry name" value="INNER MEMBRANE TRANSPORTER"/>
    <property type="match status" value="1"/>
</dbReference>
<dbReference type="InterPro" id="IPR000620">
    <property type="entry name" value="EamA_dom"/>
</dbReference>
<gene>
    <name evidence="9" type="ORF">Gferi_13485</name>
</gene>
<evidence type="ECO:0000256" key="1">
    <source>
        <dbReference type="ARBA" id="ARBA00004651"/>
    </source>
</evidence>
<dbReference type="EMBL" id="CP017269">
    <property type="protein sequence ID" value="AOT70498.1"/>
    <property type="molecule type" value="Genomic_DNA"/>
</dbReference>
<keyword evidence="6 7" id="KW-0472">Membrane</keyword>
<evidence type="ECO:0000256" key="7">
    <source>
        <dbReference type="SAM" id="Phobius"/>
    </source>
</evidence>
<evidence type="ECO:0000256" key="2">
    <source>
        <dbReference type="ARBA" id="ARBA00007362"/>
    </source>
</evidence>
<keyword evidence="4 7" id="KW-0812">Transmembrane</keyword>
<feature type="domain" description="EamA" evidence="8">
    <location>
        <begin position="15"/>
        <end position="146"/>
    </location>
</feature>
<evidence type="ECO:0000256" key="4">
    <source>
        <dbReference type="ARBA" id="ARBA00022692"/>
    </source>
</evidence>
<comment type="similarity">
    <text evidence="2">Belongs to the EamA transporter family.</text>
</comment>
<dbReference type="InterPro" id="IPR037185">
    <property type="entry name" value="EmrE-like"/>
</dbReference>
<dbReference type="InterPro" id="IPR050638">
    <property type="entry name" value="AA-Vitamin_Transporters"/>
</dbReference>
<dbReference type="KEGG" id="gfe:Gferi_13485"/>
<feature type="transmembrane region" description="Helical" evidence="7">
    <location>
        <begin position="16"/>
        <end position="36"/>
    </location>
</feature>
<keyword evidence="3" id="KW-1003">Cell membrane</keyword>
<feature type="transmembrane region" description="Helical" evidence="7">
    <location>
        <begin position="162"/>
        <end position="180"/>
    </location>
</feature>
<feature type="transmembrane region" description="Helical" evidence="7">
    <location>
        <begin position="192"/>
        <end position="210"/>
    </location>
</feature>
<dbReference type="Proteomes" id="UP000095743">
    <property type="component" value="Chromosome"/>
</dbReference>
<evidence type="ECO:0000256" key="5">
    <source>
        <dbReference type="ARBA" id="ARBA00022989"/>
    </source>
</evidence>
<feature type="transmembrane region" description="Helical" evidence="7">
    <location>
        <begin position="222"/>
        <end position="243"/>
    </location>
</feature>
<feature type="transmembrane region" description="Helical" evidence="7">
    <location>
        <begin position="131"/>
        <end position="150"/>
    </location>
</feature>
<dbReference type="PANTHER" id="PTHR32322:SF18">
    <property type="entry name" value="S-ADENOSYLMETHIONINE_S-ADENOSYLHOMOCYSTEINE TRANSPORTER"/>
    <property type="match status" value="1"/>
</dbReference>
<proteinExistence type="inferred from homology"/>
<evidence type="ECO:0000256" key="3">
    <source>
        <dbReference type="ARBA" id="ARBA00022475"/>
    </source>
</evidence>
<comment type="subcellular location">
    <subcellularLocation>
        <location evidence="1">Cell membrane</location>
        <topology evidence="1">Multi-pass membrane protein</topology>
    </subcellularLocation>
</comment>
<feature type="transmembrane region" description="Helical" evidence="7">
    <location>
        <begin position="255"/>
        <end position="274"/>
    </location>
</feature>
<feature type="transmembrane region" description="Helical" evidence="7">
    <location>
        <begin position="100"/>
        <end position="119"/>
    </location>
</feature>
<dbReference type="GO" id="GO:0005886">
    <property type="term" value="C:plasma membrane"/>
    <property type="evidence" value="ECO:0007669"/>
    <property type="project" value="UniProtKB-SubCell"/>
</dbReference>
<feature type="transmembrane region" description="Helical" evidence="7">
    <location>
        <begin position="280"/>
        <end position="296"/>
    </location>
</feature>
<dbReference type="AlphaFoldDB" id="A0A1D8GHX5"/>
<protein>
    <recommendedName>
        <fullName evidence="8">EamA domain-containing protein</fullName>
    </recommendedName>
</protein>
<name>A0A1D8GHX5_9FIRM</name>
<evidence type="ECO:0000313" key="9">
    <source>
        <dbReference type="EMBL" id="AOT70498.1"/>
    </source>
</evidence>
<sequence length="316" mass="34926">MEVVDTKKNRFGSTDLMLAFVTLMWGLNYVIVKVSLKEIVPLLFNTLRFAIGSAVCWIILLTKEREIKISKKQLIYLVFTGIIAHGINQISFIYGVAKTTAGATSIILASTPVCVVLLARLLKLEKVTMKTYIGIIISFMGVTLVVMGSGNPFAGGIEAAKGNILIVVATVFWSIYTIMIRMYFKDLSTIKVTTYSLSFTTIFFLILSAKQVLQSEWASFSTAAWGGVFFSGVFVLGISYILWNTGVHRVGPTRTAIYANLPPFISVLFGWLILGETISPMQIVGGFIIMMGLVYSKNRKIEEYPPIMKDQACKSS</sequence>
<feature type="transmembrane region" description="Helical" evidence="7">
    <location>
        <begin position="42"/>
        <end position="62"/>
    </location>
</feature>
<dbReference type="Pfam" id="PF00892">
    <property type="entry name" value="EamA"/>
    <property type="match status" value="2"/>
</dbReference>
<dbReference type="RefSeq" id="WP_069977304.1">
    <property type="nucleotide sequence ID" value="NZ_CP017269.1"/>
</dbReference>
<feature type="transmembrane region" description="Helical" evidence="7">
    <location>
        <begin position="74"/>
        <end position="94"/>
    </location>
</feature>
<accession>A0A1D8GHX5</accession>